<proteinExistence type="predicted"/>
<reference evidence="2 3" key="1">
    <citation type="submission" date="2024-11" db="EMBL/GenBank/DDBJ databases">
        <title>The Natural Products Discovery Center: Release of the First 8490 Sequenced Strains for Exploring Actinobacteria Biosynthetic Diversity.</title>
        <authorList>
            <person name="Kalkreuter E."/>
            <person name="Kautsar S.A."/>
            <person name="Yang D."/>
            <person name="Bader C.D."/>
            <person name="Teijaro C.N."/>
            <person name="Fluegel L."/>
            <person name="Davis C.M."/>
            <person name="Simpson J.R."/>
            <person name="Lauterbach L."/>
            <person name="Steele A.D."/>
            <person name="Gui C."/>
            <person name="Meng S."/>
            <person name="Li G."/>
            <person name="Viehrig K."/>
            <person name="Ye F."/>
            <person name="Su P."/>
            <person name="Kiefer A.F."/>
            <person name="Nichols A."/>
            <person name="Cepeda A.J."/>
            <person name="Yan W."/>
            <person name="Fan B."/>
            <person name="Jiang Y."/>
            <person name="Adhikari A."/>
            <person name="Zheng C.-J."/>
            <person name="Schuster L."/>
            <person name="Cowan T.M."/>
            <person name="Smanski M.J."/>
            <person name="Chevrette M.G."/>
            <person name="De Carvalho L.P.S."/>
            <person name="Shen B."/>
        </authorList>
    </citation>
    <scope>NUCLEOTIDE SEQUENCE [LARGE SCALE GENOMIC DNA]</scope>
    <source>
        <strain evidence="2 3">NPDC078403</strain>
    </source>
</reference>
<dbReference type="InterPro" id="IPR007813">
    <property type="entry name" value="PilN"/>
</dbReference>
<organism evidence="2 3">
    <name type="scientific">Pseudoalteromonas rhizosphaerae</name>
    <dbReference type="NCBI Taxonomy" id="2518973"/>
    <lineage>
        <taxon>Bacteria</taxon>
        <taxon>Pseudomonadati</taxon>
        <taxon>Pseudomonadota</taxon>
        <taxon>Gammaproteobacteria</taxon>
        <taxon>Alteromonadales</taxon>
        <taxon>Pseudoalteromonadaceae</taxon>
        <taxon>Pseudoalteromonas</taxon>
    </lineage>
</organism>
<dbReference type="Proteomes" id="UP001620262">
    <property type="component" value="Unassembled WGS sequence"/>
</dbReference>
<evidence type="ECO:0000313" key="2">
    <source>
        <dbReference type="EMBL" id="MFK3866227.1"/>
    </source>
</evidence>
<dbReference type="Pfam" id="PF05137">
    <property type="entry name" value="PilN"/>
    <property type="match status" value="1"/>
</dbReference>
<comment type="caution">
    <text evidence="2">The sequence shown here is derived from an EMBL/GenBank/DDBJ whole genome shotgun (WGS) entry which is preliminary data.</text>
</comment>
<feature type="coiled-coil region" evidence="1">
    <location>
        <begin position="53"/>
        <end position="100"/>
    </location>
</feature>
<name>A0ABW8L2G5_9GAMM</name>
<accession>A0ABW8L2G5</accession>
<evidence type="ECO:0000313" key="3">
    <source>
        <dbReference type="Proteomes" id="UP001620262"/>
    </source>
</evidence>
<sequence length="201" mass="22983">MKNRINFYQKSLRPRRDLMPLQSVLALWGIALFVIAISWGGFALSVHFNQIEAQQTELTLNEMSTQLQAVKAKLDEKQNKDQFVKQLKKMEQEIAHKQQVFGYLEAAQTLSSMDYSQVMLDLARYHVASIWLTQVTFSEQTVTLKGQASQSAQLPIWLSSLKQSRYFAGKEFSVLEFEDKNGLSEFNVATEVAAKEDSHEN</sequence>
<dbReference type="EMBL" id="JBJDOT010000039">
    <property type="protein sequence ID" value="MFK3866227.1"/>
    <property type="molecule type" value="Genomic_DNA"/>
</dbReference>
<protein>
    <submittedName>
        <fullName evidence="2">PilN domain-containing protein</fullName>
    </submittedName>
</protein>
<gene>
    <name evidence="2" type="ORF">ACI2JU_20460</name>
</gene>
<keyword evidence="3" id="KW-1185">Reference proteome</keyword>
<keyword evidence="1" id="KW-0175">Coiled coil</keyword>
<evidence type="ECO:0000256" key="1">
    <source>
        <dbReference type="SAM" id="Coils"/>
    </source>
</evidence>
<dbReference type="RefSeq" id="WP_404676346.1">
    <property type="nucleotide sequence ID" value="NZ_JBJDOT010000039.1"/>
</dbReference>